<accession>A0A8J6G246</accession>
<dbReference type="Proteomes" id="UP000710432">
    <property type="component" value="Unassembled WGS sequence"/>
</dbReference>
<gene>
    <name evidence="2" type="ORF">LTLLF_182465</name>
</gene>
<feature type="region of interest" description="Disordered" evidence="1">
    <location>
        <begin position="1"/>
        <end position="214"/>
    </location>
</feature>
<evidence type="ECO:0000313" key="3">
    <source>
        <dbReference type="Proteomes" id="UP000710432"/>
    </source>
</evidence>
<dbReference type="AlphaFoldDB" id="A0A8J6G246"/>
<name>A0A8J6G246_MICOH</name>
<dbReference type="EMBL" id="JAATJU010025000">
    <property type="protein sequence ID" value="KAH0504581.1"/>
    <property type="molecule type" value="Genomic_DNA"/>
</dbReference>
<feature type="compositionally biased region" description="Low complexity" evidence="1">
    <location>
        <begin position="8"/>
        <end position="18"/>
    </location>
</feature>
<organism evidence="2 3">
    <name type="scientific">Microtus ochrogaster</name>
    <name type="common">Prairie vole</name>
    <dbReference type="NCBI Taxonomy" id="79684"/>
    <lineage>
        <taxon>Eukaryota</taxon>
        <taxon>Metazoa</taxon>
        <taxon>Chordata</taxon>
        <taxon>Craniata</taxon>
        <taxon>Vertebrata</taxon>
        <taxon>Euteleostomi</taxon>
        <taxon>Mammalia</taxon>
        <taxon>Eutheria</taxon>
        <taxon>Euarchontoglires</taxon>
        <taxon>Glires</taxon>
        <taxon>Rodentia</taxon>
        <taxon>Myomorpha</taxon>
        <taxon>Muroidea</taxon>
        <taxon>Cricetidae</taxon>
        <taxon>Arvicolinae</taxon>
        <taxon>Microtus</taxon>
    </lineage>
</organism>
<proteinExistence type="predicted"/>
<reference evidence="2" key="1">
    <citation type="submission" date="2020-03" db="EMBL/GenBank/DDBJ databases">
        <title>Studies in the Genomics of Life Span.</title>
        <authorList>
            <person name="Glass D."/>
        </authorList>
    </citation>
    <scope>NUCLEOTIDE SEQUENCE</scope>
    <source>
        <strain evidence="2">LTLLF</strain>
        <tissue evidence="2">Muscle</tissue>
    </source>
</reference>
<sequence length="234" mass="24656">MEGEQRSARSARAARARSTTPGSEAQPAAAPRPPSGEQKADRPCQAPRLPSRRYPPGQACPARAASYRDPRPSQPQPGRCSRGAGSAHAADGRPRSPRLSSGPAPGRSRRPLLKDRQAARRTKPARGHGPPRAANLVSRYSGVARRRPIGGRAAPGATLALRPPPGRRGEPGLLGSAAAGVWRPPRPLTCSEPSSMGPGRGQRKLRRLGPALNRPRCLSLRGAALPLPPPPPFK</sequence>
<evidence type="ECO:0000256" key="1">
    <source>
        <dbReference type="SAM" id="MobiDB-lite"/>
    </source>
</evidence>
<comment type="caution">
    <text evidence="2">The sequence shown here is derived from an EMBL/GenBank/DDBJ whole genome shotgun (WGS) entry which is preliminary data.</text>
</comment>
<protein>
    <submittedName>
        <fullName evidence="2">Uncharacterized protein</fullName>
    </submittedName>
</protein>
<evidence type="ECO:0000313" key="2">
    <source>
        <dbReference type="EMBL" id="KAH0504581.1"/>
    </source>
</evidence>
<feature type="compositionally biased region" description="Low complexity" evidence="1">
    <location>
        <begin position="150"/>
        <end position="161"/>
    </location>
</feature>